<gene>
    <name evidence="1" type="ORF">MLD38_014979</name>
</gene>
<proteinExistence type="predicted"/>
<keyword evidence="2" id="KW-1185">Reference proteome</keyword>
<dbReference type="Proteomes" id="UP001057402">
    <property type="component" value="Chromosome 4"/>
</dbReference>
<organism evidence="1 2">
    <name type="scientific">Melastoma candidum</name>
    <dbReference type="NCBI Taxonomy" id="119954"/>
    <lineage>
        <taxon>Eukaryota</taxon>
        <taxon>Viridiplantae</taxon>
        <taxon>Streptophyta</taxon>
        <taxon>Embryophyta</taxon>
        <taxon>Tracheophyta</taxon>
        <taxon>Spermatophyta</taxon>
        <taxon>Magnoliopsida</taxon>
        <taxon>eudicotyledons</taxon>
        <taxon>Gunneridae</taxon>
        <taxon>Pentapetalae</taxon>
        <taxon>rosids</taxon>
        <taxon>malvids</taxon>
        <taxon>Myrtales</taxon>
        <taxon>Melastomataceae</taxon>
        <taxon>Melastomatoideae</taxon>
        <taxon>Melastomateae</taxon>
        <taxon>Melastoma</taxon>
    </lineage>
</organism>
<evidence type="ECO:0000313" key="2">
    <source>
        <dbReference type="Proteomes" id="UP001057402"/>
    </source>
</evidence>
<evidence type="ECO:0000313" key="1">
    <source>
        <dbReference type="EMBL" id="KAI4377334.1"/>
    </source>
</evidence>
<dbReference type="EMBL" id="CM042883">
    <property type="protein sequence ID" value="KAI4377334.1"/>
    <property type="molecule type" value="Genomic_DNA"/>
</dbReference>
<reference evidence="2" key="1">
    <citation type="journal article" date="2023" name="Front. Plant Sci.">
        <title>Chromosomal-level genome assembly of Melastoma candidum provides insights into trichome evolution.</title>
        <authorList>
            <person name="Zhong Y."/>
            <person name="Wu W."/>
            <person name="Sun C."/>
            <person name="Zou P."/>
            <person name="Liu Y."/>
            <person name="Dai S."/>
            <person name="Zhou R."/>
        </authorList>
    </citation>
    <scope>NUCLEOTIDE SEQUENCE [LARGE SCALE GENOMIC DNA]</scope>
</reference>
<accession>A0ACB9REP0</accession>
<sequence>MLETAIDDLSDDSDYTASQLHDSMVVTRSDGAETNSSPSSDPDGGVAEVVFSKDYVAIHPTQFASDRIGGRIRLIKKDKALLMEWIPYKGQNSDAGLSQKDMSLYAMRGISLSDLHSIRRHMPALGWQYIIVVMSSGLAYPPLYFYTGGVKEFLATIKRHMFLMRSADDANIFLVNDFRNPLQRTLSSLELPMTVTVSNGTTTAVAGTNESQRIGDGNHSVDFASLSLQNSRLRPKVHDPARDLSIQVLGKFSLVTRFARETTSQLFRESLNNGISGHGRKRNIPYPPGFSDEDTHDAEKTSDEEVSIAPDLTEFDKVSLVWGNPRQQPLRSDELATFLDFEGRIAYPDALRKRIFYGTIDHDLRREVWPFLLEHFSFDSTYAEREYIKHVKKLEYEAIKLQWQSISSEQARRFAKFRERKGLIDKDVVRTDGSISFYEGDDNPNVILLRDILLTYSFYNFDLGYCQGMNDILSPILYTWSYNRDQNGMHSQLFALCKLVELLDTPLHNYFKQNDCLNYFFCFRWILIQFKREFDFHQLMCLWEVFWTHYPSEHLHLYICVSILKRYRHKIMGERMDFDTLLKFINELSGHINLDSVLRDAEALCVCAGENGVASIPPGTPPSLPLEDSPSYPQQDDVL</sequence>
<name>A0ACB9REP0_9MYRT</name>
<comment type="caution">
    <text evidence="1">The sequence shown here is derived from an EMBL/GenBank/DDBJ whole genome shotgun (WGS) entry which is preliminary data.</text>
</comment>
<protein>
    <submittedName>
        <fullName evidence="1">Uncharacterized protein</fullName>
    </submittedName>
</protein>